<accession>A0ABM6TXQ5</accession>
<organism evidence="1 2">
    <name type="scientific">Fusobacterium mortiferum ATCC 9817</name>
    <dbReference type="NCBI Taxonomy" id="469616"/>
    <lineage>
        <taxon>Bacteria</taxon>
        <taxon>Fusobacteriati</taxon>
        <taxon>Fusobacteriota</taxon>
        <taxon>Fusobacteriia</taxon>
        <taxon>Fusobacteriales</taxon>
        <taxon>Fusobacteriaceae</taxon>
        <taxon>Fusobacterium</taxon>
    </lineage>
</organism>
<dbReference type="RefSeq" id="WP_106991836.1">
    <property type="nucleotide sequence ID" value="NZ_CAXUGQ010000001.1"/>
</dbReference>
<dbReference type="Proteomes" id="UP000240258">
    <property type="component" value="Chromosome"/>
</dbReference>
<keyword evidence="2" id="KW-1185">Reference proteome</keyword>
<dbReference type="InterPro" id="IPR005564">
    <property type="entry name" value="Major_capsid_GpE"/>
</dbReference>
<dbReference type="Gene3D" id="3.15.30.10">
    <property type="entry name" value="putative capsid protein of prophage domain like"/>
    <property type="match status" value="1"/>
</dbReference>
<evidence type="ECO:0000313" key="2">
    <source>
        <dbReference type="Proteomes" id="UP000240258"/>
    </source>
</evidence>
<gene>
    <name evidence="1" type="ORF">C4N19_08870</name>
</gene>
<protein>
    <recommendedName>
        <fullName evidence="3">Phage major capsid protein E</fullName>
    </recommendedName>
</protein>
<evidence type="ECO:0000313" key="1">
    <source>
        <dbReference type="EMBL" id="AVQ19201.1"/>
    </source>
</evidence>
<dbReference type="Pfam" id="PF03864">
    <property type="entry name" value="Phage_cap_E"/>
    <property type="match status" value="1"/>
</dbReference>
<dbReference type="GeneID" id="62763638"/>
<proteinExistence type="predicted"/>
<name>A0ABM6TXQ5_FUSMR</name>
<dbReference type="EMBL" id="CP028102">
    <property type="protein sequence ID" value="AVQ19201.1"/>
    <property type="molecule type" value="Genomic_DNA"/>
</dbReference>
<reference evidence="2" key="1">
    <citation type="journal article" date="2018" name="MSphere">
        <title>Fusobacterium Genomics Using MinION and Illumina Sequencing Enables Genome Completion and Correction.</title>
        <authorList>
            <person name="Todd S.M."/>
            <person name="Settlage R.E."/>
            <person name="Lahmers K.K."/>
            <person name="Slade D.J."/>
        </authorList>
    </citation>
    <scope>NUCLEOTIDE SEQUENCE [LARGE SCALE GENOMIC DNA]</scope>
    <source>
        <strain evidence="2">ATCC 9817</strain>
    </source>
</reference>
<sequence length="327" mass="36500">MNKRMIYLISLIAEMSQKLNIPKRYSKKFINSGNEYLSPTEKIRIEDLTDHFVTAGIVGRTEVLPILGKDGYRVIEFEPDIIGGQFPYSASDLIQIKAGVPMYTKTGAEIPTIKQMEAKYSRLIAAAIDNRFEKQCAEVYLKGTYTDKNKKAHEVGVKADKPLSWTNGTTVFVDEVLKLALAYQTKHGMWPEIEVGENIFNAIKNEANDTRQNINKVEFRVDGNEPYLMIGTQKVELLVNAKGTDDKEIDTKNLIILSNVNNLAVGYGCLTYGDVAKNESVLVRSKVIAGDTKVEETTGSKGLWGKSAPMPLVLSTTKFERYKVTIS</sequence>
<evidence type="ECO:0008006" key="3">
    <source>
        <dbReference type="Google" id="ProtNLM"/>
    </source>
</evidence>